<feature type="transmembrane region" description="Helical" evidence="1">
    <location>
        <begin position="15"/>
        <end position="36"/>
    </location>
</feature>
<reference evidence="2" key="1">
    <citation type="submission" date="2020-07" db="EMBL/GenBank/DDBJ databases">
        <authorList>
            <person name="Tarantini F.S."/>
            <person name="Hong K.W."/>
            <person name="Chan K.G."/>
        </authorList>
    </citation>
    <scope>NUCLEOTIDE SEQUENCE</scope>
    <source>
        <strain evidence="2">32-07</strain>
    </source>
</reference>
<feature type="transmembrane region" description="Helical" evidence="1">
    <location>
        <begin position="133"/>
        <end position="154"/>
    </location>
</feature>
<sequence>MRYGTRRIVRLNPGARALLVLIGSGIITLSWVMPWYDVTIFMRTARAFHATTGLGHFPALASLTGQDDLTRKYGQYMLHREYSGGDLVHGGPGLAALGMPQYYYQLSLALTIVGLIAWQVARRGGDGTLALGLRRMADVTMGLGLMYLVAVAAIKTLHMRSLTTVADAATAELTYDLARRSAGAHPIAYASAGFSSGLIAVLLGLVVASFGILAGDRSEPSETILGTDVSSIALVRIGTTLIANVLTVLGIVYLALSVVFFI</sequence>
<proteinExistence type="predicted"/>
<feature type="transmembrane region" description="Helical" evidence="1">
    <location>
        <begin position="187"/>
        <end position="213"/>
    </location>
</feature>
<keyword evidence="1" id="KW-1133">Transmembrane helix</keyword>
<evidence type="ECO:0000256" key="1">
    <source>
        <dbReference type="SAM" id="Phobius"/>
    </source>
</evidence>
<feature type="transmembrane region" description="Helical" evidence="1">
    <location>
        <begin position="102"/>
        <end position="121"/>
    </location>
</feature>
<name>A0ABX8R3W6_9ACTN</name>
<evidence type="ECO:0000313" key="2">
    <source>
        <dbReference type="EMBL" id="QXJ25771.1"/>
    </source>
</evidence>
<dbReference type="Proteomes" id="UP001049518">
    <property type="component" value="Chromosome"/>
</dbReference>
<protein>
    <submittedName>
        <fullName evidence="2">Uncharacterized protein</fullName>
    </submittedName>
</protein>
<keyword evidence="1" id="KW-0812">Transmembrane</keyword>
<evidence type="ECO:0000313" key="3">
    <source>
        <dbReference type="Proteomes" id="UP001049518"/>
    </source>
</evidence>
<dbReference type="RefSeq" id="WP_231331955.1">
    <property type="nucleotide sequence ID" value="NZ_CP059572.1"/>
</dbReference>
<organism evidence="2 3">
    <name type="scientific">Actinomadura graeca</name>
    <dbReference type="NCBI Taxonomy" id="2750812"/>
    <lineage>
        <taxon>Bacteria</taxon>
        <taxon>Bacillati</taxon>
        <taxon>Actinomycetota</taxon>
        <taxon>Actinomycetes</taxon>
        <taxon>Streptosporangiales</taxon>
        <taxon>Thermomonosporaceae</taxon>
        <taxon>Actinomadura</taxon>
    </lineage>
</organism>
<accession>A0ABX8R3W6</accession>
<gene>
    <name evidence="2" type="ORF">AGRA3207_007321</name>
</gene>
<feature type="transmembrane region" description="Helical" evidence="1">
    <location>
        <begin position="234"/>
        <end position="261"/>
    </location>
</feature>
<dbReference type="EMBL" id="CP059572">
    <property type="protein sequence ID" value="QXJ25771.1"/>
    <property type="molecule type" value="Genomic_DNA"/>
</dbReference>
<keyword evidence="3" id="KW-1185">Reference proteome</keyword>
<keyword evidence="1" id="KW-0472">Membrane</keyword>